<gene>
    <name evidence="1" type="ORF">Spa2297_00655</name>
</gene>
<dbReference type="Gene3D" id="3.40.50.300">
    <property type="entry name" value="P-loop containing nucleotide triphosphate hydrolases"/>
    <property type="match status" value="1"/>
</dbReference>
<dbReference type="KEGG" id="spav:Spa2297_00655"/>
<evidence type="ECO:0000313" key="1">
    <source>
        <dbReference type="EMBL" id="ANJ05621.1"/>
    </source>
</evidence>
<organism evidence="1 2">
    <name type="scientific">Streptomyces parvulus</name>
    <dbReference type="NCBI Taxonomy" id="146923"/>
    <lineage>
        <taxon>Bacteria</taxon>
        <taxon>Bacillati</taxon>
        <taxon>Actinomycetota</taxon>
        <taxon>Actinomycetes</taxon>
        <taxon>Kitasatosporales</taxon>
        <taxon>Streptomycetaceae</taxon>
        <taxon>Streptomyces</taxon>
    </lineage>
</organism>
<accession>A0A191USD8</accession>
<dbReference type="EMBL" id="CP015866">
    <property type="protein sequence ID" value="ANJ05621.1"/>
    <property type="molecule type" value="Genomic_DNA"/>
</dbReference>
<dbReference type="Gene3D" id="1.25.40.10">
    <property type="entry name" value="Tetratricopeptide repeat domain"/>
    <property type="match status" value="1"/>
</dbReference>
<dbReference type="InterPro" id="IPR027417">
    <property type="entry name" value="P-loop_NTPase"/>
</dbReference>
<dbReference type="SUPFAM" id="SSF48452">
    <property type="entry name" value="TPR-like"/>
    <property type="match status" value="1"/>
</dbReference>
<evidence type="ECO:0008006" key="3">
    <source>
        <dbReference type="Google" id="ProtNLM"/>
    </source>
</evidence>
<dbReference type="AlphaFoldDB" id="A0A191USD8"/>
<reference evidence="1 2" key="1">
    <citation type="submission" date="2016-05" db="EMBL/GenBank/DDBJ databases">
        <title>Non-Contiguous Finished Genome Sequence of Streptomyces parvulus 2297 Integrated Site-Specifically with Actinophage R4.</title>
        <authorList>
            <person name="Nishizawa T."/>
            <person name="Miura T."/>
            <person name="Harada C."/>
            <person name="Guo Y."/>
            <person name="Narisawa K."/>
            <person name="Ohta H."/>
            <person name="Takahashi H."/>
            <person name="Shirai M."/>
        </authorList>
    </citation>
    <scope>NUCLEOTIDE SEQUENCE [LARGE SCALE GENOMIC DNA]</scope>
    <source>
        <strain evidence="1 2">2297</strain>
    </source>
</reference>
<evidence type="ECO:0000313" key="2">
    <source>
        <dbReference type="Proteomes" id="UP000078468"/>
    </source>
</evidence>
<protein>
    <recommendedName>
        <fullName evidence="3">NB-ARC domain-containing protein</fullName>
    </recommendedName>
</protein>
<sequence length="671" mass="72413">MLSNLPEIPAGFVGRVSELDRLDEALREPRLVTLTGVGGVGKSRLALQAADRVRAAGGRTVAWADLWPLPDDRLLTATVADALDFSDHTAIDPVEALGRWLRDREHLLVLDSCEHVTHGCRDLVDRLLRASPGLTVLATSREPLGLTGERVVEVEPLPAETDAVRLLRDRAAALGAGLDAPADLLAAGRLCRWLQGIPLAVELVAGNLAEQSIEEVERALLSRLDIAADRGAGPPRHRAVRTTVGWSHELCTPTERLLWARLSVFRGPVDAGTVRAVCGGGPLTPPVLADALRGLERRSVLSVRGGRHRMLDTVREYGRMWLDELGESPELSERHARYFLEQARRADAGWLGPDQTHWYRWTEDAHPDLCAAVDHWLATRSGAAVELTGLLGFFWSCCGHLPEAASYLEEALTLPGAPGPARVRALWALGVAHVLRGDIRSASDLAEACRREAEQEGDADGRLRAAYLAGLIHLLTGRPMAAGHTADAGLARAAGAVTPGAVMCRLVRVFALTGQGFLDRAREEAESLRADCVAIGEWWTRAYTDYQLALVSLFQDRPRQAVAYARSMLDGKRRIGDGFGLALGLDVLAAALAAEGSVGPAAEAYAAGETLWGSVGHPQRGTPELGPVRVHYESTVRSVLGDEEYESVMLRSMVREPEEVLAELLGSAGRE</sequence>
<dbReference type="PANTHER" id="PTHR47691:SF3">
    <property type="entry name" value="HTH-TYPE TRANSCRIPTIONAL REGULATOR RV0890C-RELATED"/>
    <property type="match status" value="1"/>
</dbReference>
<dbReference type="SUPFAM" id="SSF52540">
    <property type="entry name" value="P-loop containing nucleoside triphosphate hydrolases"/>
    <property type="match status" value="1"/>
</dbReference>
<dbReference type="PANTHER" id="PTHR47691">
    <property type="entry name" value="REGULATOR-RELATED"/>
    <property type="match status" value="1"/>
</dbReference>
<dbReference type="PRINTS" id="PR00364">
    <property type="entry name" value="DISEASERSIST"/>
</dbReference>
<dbReference type="InterPro" id="IPR011990">
    <property type="entry name" value="TPR-like_helical_dom_sf"/>
</dbReference>
<name>A0A191USD8_9ACTN</name>
<dbReference type="Proteomes" id="UP000078468">
    <property type="component" value="Chromosome"/>
</dbReference>
<proteinExistence type="predicted"/>